<keyword evidence="8 10" id="KW-0443">Lipid metabolism</keyword>
<comment type="caution">
    <text evidence="11">The sequence shown here is derived from an EMBL/GenBank/DDBJ whole genome shotgun (WGS) entry which is preliminary data.</text>
</comment>
<dbReference type="HAMAP" id="MF_00392">
    <property type="entry name" value="LpxB"/>
    <property type="match status" value="1"/>
</dbReference>
<dbReference type="InterPro" id="IPR003835">
    <property type="entry name" value="Glyco_trans_19"/>
</dbReference>
<comment type="pathway">
    <text evidence="10">Bacterial outer membrane biogenesis; LPS lipid A biosynthesis.</text>
</comment>
<evidence type="ECO:0000256" key="7">
    <source>
        <dbReference type="ARBA" id="ARBA00022679"/>
    </source>
</evidence>
<comment type="catalytic activity">
    <reaction evidence="9 10">
        <text>a lipid X + a UDP-2-N,3-O-bis[(3R)-3-hydroxyacyl]-alpha-D-glucosamine = a lipid A disaccharide + UDP + H(+)</text>
        <dbReference type="Rhea" id="RHEA:67828"/>
        <dbReference type="ChEBI" id="CHEBI:15378"/>
        <dbReference type="ChEBI" id="CHEBI:58223"/>
        <dbReference type="ChEBI" id="CHEBI:137748"/>
        <dbReference type="ChEBI" id="CHEBI:176338"/>
        <dbReference type="ChEBI" id="CHEBI:176343"/>
        <dbReference type="EC" id="2.4.1.182"/>
    </reaction>
</comment>
<evidence type="ECO:0000313" key="12">
    <source>
        <dbReference type="Proteomes" id="UP000230859"/>
    </source>
</evidence>
<dbReference type="Pfam" id="PF02684">
    <property type="entry name" value="LpxB"/>
    <property type="match status" value="1"/>
</dbReference>
<evidence type="ECO:0000256" key="2">
    <source>
        <dbReference type="ARBA" id="ARBA00012687"/>
    </source>
</evidence>
<evidence type="ECO:0000256" key="9">
    <source>
        <dbReference type="ARBA" id="ARBA00048975"/>
    </source>
</evidence>
<dbReference type="GO" id="GO:0016020">
    <property type="term" value="C:membrane"/>
    <property type="evidence" value="ECO:0007669"/>
    <property type="project" value="GOC"/>
</dbReference>
<sequence>MSNQRTLFLIAGEPSGDTRGAELIRALKKEDPSLRFEGLGGSKMRAEGMKLLFDLPSLAAIGFGDVIRQYSRIRQIFYQAIHHVKQTKPAAIILIDYPGFNLRFAKKMKKEIPVLYYISPQIWAWGMRRMAVIKRFVTRMLVLFKFEEKMYQDAGMPVTWVGHPLVESVKTDQSKADLRRTLDLEVWEKVVALLPGSRETEVRRILPVVLESAVQISQKHPDFRFLLSETSNVSKSIYEDILKPYKTSLKLICLQDRMHDILFASDAAIVASGTATLETALTLIPFVIVYKTAWSTYTLGKRLIRIPFIGMVNIIGGHKIISEFIQHDAVPENIANEICMILENEDIRMRILEQLKEVKEKLGPPGAPARAAQAILACLNRS</sequence>
<gene>
    <name evidence="10" type="primary">lpxB</name>
    <name evidence="11" type="ORF">COV74_01075</name>
</gene>
<comment type="similarity">
    <text evidence="10">Belongs to the LpxB family.</text>
</comment>
<evidence type="ECO:0000256" key="10">
    <source>
        <dbReference type="HAMAP-Rule" id="MF_00392"/>
    </source>
</evidence>
<keyword evidence="6 10" id="KW-0328">Glycosyltransferase</keyword>
<dbReference type="GO" id="GO:0008915">
    <property type="term" value="F:lipid-A-disaccharide synthase activity"/>
    <property type="evidence" value="ECO:0007669"/>
    <property type="project" value="UniProtKB-UniRule"/>
</dbReference>
<name>A0A2H0LUM7_9BACT</name>
<dbReference type="PANTHER" id="PTHR30372:SF4">
    <property type="entry name" value="LIPID-A-DISACCHARIDE SYNTHASE, MITOCHONDRIAL-RELATED"/>
    <property type="match status" value="1"/>
</dbReference>
<dbReference type="PANTHER" id="PTHR30372">
    <property type="entry name" value="LIPID-A-DISACCHARIDE SYNTHASE"/>
    <property type="match status" value="1"/>
</dbReference>
<organism evidence="11 12">
    <name type="scientific">Candidatus Abzuiibacterium crystallinum</name>
    <dbReference type="NCBI Taxonomy" id="1974748"/>
    <lineage>
        <taxon>Bacteria</taxon>
        <taxon>Pseudomonadati</taxon>
        <taxon>Candidatus Omnitrophota</taxon>
        <taxon>Candidatus Abzuiibacterium</taxon>
    </lineage>
</organism>
<evidence type="ECO:0000256" key="4">
    <source>
        <dbReference type="ARBA" id="ARBA00022516"/>
    </source>
</evidence>
<dbReference type="EC" id="2.4.1.182" evidence="2 10"/>
<dbReference type="NCBIfam" id="TIGR00215">
    <property type="entry name" value="lpxB"/>
    <property type="match status" value="1"/>
</dbReference>
<keyword evidence="5 10" id="KW-0441">Lipid A biosynthesis</keyword>
<evidence type="ECO:0000313" key="11">
    <source>
        <dbReference type="EMBL" id="PIQ87384.1"/>
    </source>
</evidence>
<keyword evidence="7 10" id="KW-0808">Transferase</keyword>
<dbReference type="AlphaFoldDB" id="A0A2H0LUM7"/>
<dbReference type="EMBL" id="PCVY01000013">
    <property type="protein sequence ID" value="PIQ87384.1"/>
    <property type="molecule type" value="Genomic_DNA"/>
</dbReference>
<proteinExistence type="inferred from homology"/>
<dbReference type="SUPFAM" id="SSF53756">
    <property type="entry name" value="UDP-Glycosyltransferase/glycogen phosphorylase"/>
    <property type="match status" value="1"/>
</dbReference>
<keyword evidence="4 10" id="KW-0444">Lipid biosynthesis</keyword>
<dbReference type="GO" id="GO:0005543">
    <property type="term" value="F:phospholipid binding"/>
    <property type="evidence" value="ECO:0007669"/>
    <property type="project" value="TreeGrafter"/>
</dbReference>
<evidence type="ECO:0000256" key="8">
    <source>
        <dbReference type="ARBA" id="ARBA00023098"/>
    </source>
</evidence>
<dbReference type="GO" id="GO:0009245">
    <property type="term" value="P:lipid A biosynthetic process"/>
    <property type="evidence" value="ECO:0007669"/>
    <property type="project" value="UniProtKB-UniRule"/>
</dbReference>
<dbReference type="Proteomes" id="UP000230859">
    <property type="component" value="Unassembled WGS sequence"/>
</dbReference>
<protein>
    <recommendedName>
        <fullName evidence="3 10">Lipid-A-disaccharide synthase</fullName>
        <ecNumber evidence="2 10">2.4.1.182</ecNumber>
    </recommendedName>
</protein>
<evidence type="ECO:0000256" key="3">
    <source>
        <dbReference type="ARBA" id="ARBA00020902"/>
    </source>
</evidence>
<evidence type="ECO:0000256" key="6">
    <source>
        <dbReference type="ARBA" id="ARBA00022676"/>
    </source>
</evidence>
<comment type="function">
    <text evidence="1 10">Condensation of UDP-2,3-diacylglucosamine and 2,3-diacylglucosamine-1-phosphate to form lipid A disaccharide, a precursor of lipid A, a phosphorylated glycolipid that anchors the lipopolysaccharide to the outer membrane of the cell.</text>
</comment>
<dbReference type="UniPathway" id="UPA00973"/>
<evidence type="ECO:0000256" key="1">
    <source>
        <dbReference type="ARBA" id="ARBA00002056"/>
    </source>
</evidence>
<reference evidence="11 12" key="1">
    <citation type="submission" date="2017-09" db="EMBL/GenBank/DDBJ databases">
        <title>Depth-based differentiation of microbial function through sediment-hosted aquifers and enrichment of novel symbionts in the deep terrestrial subsurface.</title>
        <authorList>
            <person name="Probst A.J."/>
            <person name="Ladd B."/>
            <person name="Jarett J.K."/>
            <person name="Geller-Mcgrath D.E."/>
            <person name="Sieber C.M."/>
            <person name="Emerson J.B."/>
            <person name="Anantharaman K."/>
            <person name="Thomas B.C."/>
            <person name="Malmstrom R."/>
            <person name="Stieglmeier M."/>
            <person name="Klingl A."/>
            <person name="Woyke T."/>
            <person name="Ryan C.M."/>
            <person name="Banfield J.F."/>
        </authorList>
    </citation>
    <scope>NUCLEOTIDE SEQUENCE [LARGE SCALE GENOMIC DNA]</scope>
    <source>
        <strain evidence="11">CG11_big_fil_rev_8_21_14_0_20_45_26</strain>
    </source>
</reference>
<evidence type="ECO:0000256" key="5">
    <source>
        <dbReference type="ARBA" id="ARBA00022556"/>
    </source>
</evidence>
<accession>A0A2H0LUM7</accession>